<keyword evidence="1" id="KW-0812">Transmembrane</keyword>
<keyword evidence="1" id="KW-1133">Transmembrane helix</keyword>
<sequence length="141" mass="15868">QFYINMVSFYARLLILRDGFISRKRIAFLLAVFVSPHVIALAVSAFSPTRFPLPLQSTVCQALLIKNSNKSFSPGIAYTLFYVCVVIYPAMGGFWKLRTMFIVIQLCEWRQPAVESISMMIGESPAIVSAIISLTHIPAYR</sequence>
<feature type="non-terminal residue" evidence="2">
    <location>
        <position position="1"/>
    </location>
</feature>
<feature type="transmembrane region" description="Helical" evidence="1">
    <location>
        <begin position="26"/>
        <end position="46"/>
    </location>
</feature>
<dbReference type="Proteomes" id="UP001432322">
    <property type="component" value="Unassembled WGS sequence"/>
</dbReference>
<organism evidence="2 3">
    <name type="scientific">Pristionchus fissidentatus</name>
    <dbReference type="NCBI Taxonomy" id="1538716"/>
    <lineage>
        <taxon>Eukaryota</taxon>
        <taxon>Metazoa</taxon>
        <taxon>Ecdysozoa</taxon>
        <taxon>Nematoda</taxon>
        <taxon>Chromadorea</taxon>
        <taxon>Rhabditida</taxon>
        <taxon>Rhabditina</taxon>
        <taxon>Diplogasteromorpha</taxon>
        <taxon>Diplogasteroidea</taxon>
        <taxon>Neodiplogasteridae</taxon>
        <taxon>Pristionchus</taxon>
    </lineage>
</organism>
<keyword evidence="3" id="KW-1185">Reference proteome</keyword>
<dbReference type="EMBL" id="BTSY01000003">
    <property type="protein sequence ID" value="GMT18303.1"/>
    <property type="molecule type" value="Genomic_DNA"/>
</dbReference>
<keyword evidence="1" id="KW-0472">Membrane</keyword>
<comment type="caution">
    <text evidence="2">The sequence shown here is derived from an EMBL/GenBank/DDBJ whole genome shotgun (WGS) entry which is preliminary data.</text>
</comment>
<dbReference type="AlphaFoldDB" id="A0AAV5VG58"/>
<evidence type="ECO:0008006" key="4">
    <source>
        <dbReference type="Google" id="ProtNLM"/>
    </source>
</evidence>
<accession>A0AAV5VG58</accession>
<feature type="transmembrane region" description="Helical" evidence="1">
    <location>
        <begin position="76"/>
        <end position="95"/>
    </location>
</feature>
<protein>
    <recommendedName>
        <fullName evidence="4">G protein-coupled receptor</fullName>
    </recommendedName>
</protein>
<gene>
    <name evidence="2" type="ORF">PFISCL1PPCAC_9600</name>
</gene>
<name>A0AAV5VG58_9BILA</name>
<reference evidence="2" key="1">
    <citation type="submission" date="2023-10" db="EMBL/GenBank/DDBJ databases">
        <title>Genome assembly of Pristionchus species.</title>
        <authorList>
            <person name="Yoshida K."/>
            <person name="Sommer R.J."/>
        </authorList>
    </citation>
    <scope>NUCLEOTIDE SEQUENCE</scope>
    <source>
        <strain evidence="2">RS5133</strain>
    </source>
</reference>
<evidence type="ECO:0000313" key="3">
    <source>
        <dbReference type="Proteomes" id="UP001432322"/>
    </source>
</evidence>
<proteinExistence type="predicted"/>
<evidence type="ECO:0000313" key="2">
    <source>
        <dbReference type="EMBL" id="GMT18303.1"/>
    </source>
</evidence>
<evidence type="ECO:0000256" key="1">
    <source>
        <dbReference type="SAM" id="Phobius"/>
    </source>
</evidence>
<feature type="non-terminal residue" evidence="2">
    <location>
        <position position="141"/>
    </location>
</feature>